<dbReference type="InterPro" id="IPR001810">
    <property type="entry name" value="F-box_dom"/>
</dbReference>
<comment type="caution">
    <text evidence="2">The sequence shown here is derived from an EMBL/GenBank/DDBJ whole genome shotgun (WGS) entry which is preliminary data.</text>
</comment>
<dbReference type="Gene3D" id="1.20.1280.50">
    <property type="match status" value="1"/>
</dbReference>
<sequence length="445" mass="49560">MNSDSAQDFINRLPPEIIMDIFSKCCSERYSLQDSMAIHLSGAVCSRWRTLALSMPELWASFSIKIAGLASAGFGAANSSRNDIIALSRLLHLHLERSANCPLSFDVSFDKSDMSPALSDLLAVLLEHSERWSSVKLPYSHAFASIYARLRGRLGRLETLELTLNGVLDSTDNCFEDTPQLRRLALGTSLPRKMPLPRNQLTVLHLGAAPTMEFFQFMTLGPCPHLTTLILNPYYPLKLPTIPQTLPALIRLHTLILAIRDGFSPNPIIDCLDILTAPSLEHLDILGRREIQLPPQTFESFLERSGCTLRTLTITFKDNLPFHTLQRNLRALSSLTHFTIFTSGKEGGVVDRILHSLTQSDVTVGCLLPNLISFELQAAKFHPAVVNLAASRLVSGPKCARLEKLILHDIPHTQAACERLKSFREQGMLVSYLPRCKPCRNALFI</sequence>
<dbReference type="OrthoDB" id="2961601at2759"/>
<keyword evidence="3" id="KW-1185">Reference proteome</keyword>
<accession>A0A8H6XBA7</accession>
<dbReference type="InterPro" id="IPR032675">
    <property type="entry name" value="LRR_dom_sf"/>
</dbReference>
<feature type="domain" description="F-box" evidence="1">
    <location>
        <begin position="10"/>
        <end position="64"/>
    </location>
</feature>
<dbReference type="AlphaFoldDB" id="A0A8H6XBA7"/>
<protein>
    <submittedName>
        <fullName evidence="2">F-box domain-containing protein</fullName>
    </submittedName>
</protein>
<reference evidence="2" key="1">
    <citation type="submission" date="2020-05" db="EMBL/GenBank/DDBJ databases">
        <title>Mycena genomes resolve the evolution of fungal bioluminescence.</title>
        <authorList>
            <person name="Tsai I.J."/>
        </authorList>
    </citation>
    <scope>NUCLEOTIDE SEQUENCE</scope>
    <source>
        <strain evidence="2">CCC161011</strain>
    </source>
</reference>
<name>A0A8H6XBA7_9AGAR</name>
<dbReference type="SUPFAM" id="SSF81383">
    <property type="entry name" value="F-box domain"/>
    <property type="match status" value="1"/>
</dbReference>
<dbReference type="InterPro" id="IPR036047">
    <property type="entry name" value="F-box-like_dom_sf"/>
</dbReference>
<gene>
    <name evidence="2" type="ORF">MVEN_02036500</name>
</gene>
<proteinExistence type="predicted"/>
<dbReference type="SUPFAM" id="SSF52047">
    <property type="entry name" value="RNI-like"/>
    <property type="match status" value="1"/>
</dbReference>
<evidence type="ECO:0000259" key="1">
    <source>
        <dbReference type="Pfam" id="PF12937"/>
    </source>
</evidence>
<dbReference type="EMBL" id="JACAZI010000021">
    <property type="protein sequence ID" value="KAF7338118.1"/>
    <property type="molecule type" value="Genomic_DNA"/>
</dbReference>
<dbReference type="Gene3D" id="3.80.10.10">
    <property type="entry name" value="Ribonuclease Inhibitor"/>
    <property type="match status" value="1"/>
</dbReference>
<evidence type="ECO:0000313" key="2">
    <source>
        <dbReference type="EMBL" id="KAF7338118.1"/>
    </source>
</evidence>
<dbReference type="Pfam" id="PF12937">
    <property type="entry name" value="F-box-like"/>
    <property type="match status" value="1"/>
</dbReference>
<evidence type="ECO:0000313" key="3">
    <source>
        <dbReference type="Proteomes" id="UP000620124"/>
    </source>
</evidence>
<dbReference type="Proteomes" id="UP000620124">
    <property type="component" value="Unassembled WGS sequence"/>
</dbReference>
<organism evidence="2 3">
    <name type="scientific">Mycena venus</name>
    <dbReference type="NCBI Taxonomy" id="2733690"/>
    <lineage>
        <taxon>Eukaryota</taxon>
        <taxon>Fungi</taxon>
        <taxon>Dikarya</taxon>
        <taxon>Basidiomycota</taxon>
        <taxon>Agaricomycotina</taxon>
        <taxon>Agaricomycetes</taxon>
        <taxon>Agaricomycetidae</taxon>
        <taxon>Agaricales</taxon>
        <taxon>Marasmiineae</taxon>
        <taxon>Mycenaceae</taxon>
        <taxon>Mycena</taxon>
    </lineage>
</organism>